<proteinExistence type="predicted"/>
<dbReference type="EMBL" id="JAGPXD010000001">
    <property type="protein sequence ID" value="KAH7377209.1"/>
    <property type="molecule type" value="Genomic_DNA"/>
</dbReference>
<feature type="compositionally biased region" description="Basic and acidic residues" evidence="1">
    <location>
        <begin position="303"/>
        <end position="319"/>
    </location>
</feature>
<evidence type="ECO:0000256" key="3">
    <source>
        <dbReference type="SAM" id="SignalP"/>
    </source>
</evidence>
<dbReference type="PROSITE" id="PS51212">
    <property type="entry name" value="WSC"/>
    <property type="match status" value="1"/>
</dbReference>
<dbReference type="PANTHER" id="PTHR16861">
    <property type="entry name" value="GLYCOPROTEIN 38"/>
    <property type="match status" value="1"/>
</dbReference>
<accession>A0A8K0XA54</accession>
<comment type="caution">
    <text evidence="5">The sequence shown here is derived from an EMBL/GenBank/DDBJ whole genome shotgun (WGS) entry which is preliminary data.</text>
</comment>
<feature type="region of interest" description="Disordered" evidence="1">
    <location>
        <begin position="301"/>
        <end position="336"/>
    </location>
</feature>
<dbReference type="CDD" id="cd12087">
    <property type="entry name" value="TM_EGFR-like"/>
    <property type="match status" value="1"/>
</dbReference>
<keyword evidence="6" id="KW-1185">Reference proteome</keyword>
<evidence type="ECO:0000256" key="2">
    <source>
        <dbReference type="SAM" id="Phobius"/>
    </source>
</evidence>
<dbReference type="InterPro" id="IPR002889">
    <property type="entry name" value="WSC_carb-bd"/>
</dbReference>
<gene>
    <name evidence="5" type="ORF">B0T11DRAFT_29363</name>
</gene>
<evidence type="ECO:0000313" key="5">
    <source>
        <dbReference type="EMBL" id="KAH7377209.1"/>
    </source>
</evidence>
<dbReference type="PANTHER" id="PTHR16861:SF4">
    <property type="entry name" value="SH3 DOMAIN PROTEIN (AFU_ORTHOLOGUE AFUA_1G13610)"/>
    <property type="match status" value="1"/>
</dbReference>
<sequence length="336" mass="36401">MDHLPRTIRLLGVSALLWPLWAFSHETAELYPRQGLTQDLCSTVNTGSGAANYSQWQTLSLCRDFCIAKNTAFAVVQWQSCWCSDVEPGEDITTSVSSCSEGCPGYGDIESCGRRPNLFGYFRFPKQPTSTQGASTSAQSSTQSSSDEETTWVTQSTVSADGTVRTVFITPTVTPPDLAGSESSANGNGQTDTNGSGGLGTGAVVGIVIGVIAAVLTVPGALLFWFFRRRKHRKANGYEEPNFSQRGSSSGMIASTRNQEMIVTSDNQGAWSPNSASEQRRSRLMAVDPRMDPDGRPMFLHNKSHESVNTLHDDQDYSRKVAKPVLRATSPDPLDD</sequence>
<organism evidence="5 6">
    <name type="scientific">Plectosphaerella cucumerina</name>
    <dbReference type="NCBI Taxonomy" id="40658"/>
    <lineage>
        <taxon>Eukaryota</taxon>
        <taxon>Fungi</taxon>
        <taxon>Dikarya</taxon>
        <taxon>Ascomycota</taxon>
        <taxon>Pezizomycotina</taxon>
        <taxon>Sordariomycetes</taxon>
        <taxon>Hypocreomycetidae</taxon>
        <taxon>Glomerellales</taxon>
        <taxon>Plectosphaerellaceae</taxon>
        <taxon>Plectosphaerella</taxon>
    </lineage>
</organism>
<dbReference type="AlphaFoldDB" id="A0A8K0XA54"/>
<keyword evidence="3" id="KW-0732">Signal</keyword>
<feature type="region of interest" description="Disordered" evidence="1">
    <location>
        <begin position="128"/>
        <end position="153"/>
    </location>
</feature>
<keyword evidence="2" id="KW-0812">Transmembrane</keyword>
<evidence type="ECO:0000256" key="1">
    <source>
        <dbReference type="SAM" id="MobiDB-lite"/>
    </source>
</evidence>
<feature type="chain" id="PRO_5035420218" description="WSC domain-containing protein" evidence="3">
    <location>
        <begin position="23"/>
        <end position="336"/>
    </location>
</feature>
<evidence type="ECO:0000313" key="6">
    <source>
        <dbReference type="Proteomes" id="UP000813385"/>
    </source>
</evidence>
<dbReference type="Pfam" id="PF01822">
    <property type="entry name" value="WSC"/>
    <property type="match status" value="1"/>
</dbReference>
<feature type="compositionally biased region" description="Polar residues" evidence="1">
    <location>
        <begin position="181"/>
        <end position="194"/>
    </location>
</feature>
<feature type="compositionally biased region" description="Low complexity" evidence="1">
    <location>
        <begin position="128"/>
        <end position="145"/>
    </location>
</feature>
<protein>
    <recommendedName>
        <fullName evidence="4">WSC domain-containing protein</fullName>
    </recommendedName>
</protein>
<reference evidence="5" key="1">
    <citation type="journal article" date="2021" name="Nat. Commun.">
        <title>Genetic determinants of endophytism in the Arabidopsis root mycobiome.</title>
        <authorList>
            <person name="Mesny F."/>
            <person name="Miyauchi S."/>
            <person name="Thiergart T."/>
            <person name="Pickel B."/>
            <person name="Atanasova L."/>
            <person name="Karlsson M."/>
            <person name="Huettel B."/>
            <person name="Barry K.W."/>
            <person name="Haridas S."/>
            <person name="Chen C."/>
            <person name="Bauer D."/>
            <person name="Andreopoulos W."/>
            <person name="Pangilinan J."/>
            <person name="LaButti K."/>
            <person name="Riley R."/>
            <person name="Lipzen A."/>
            <person name="Clum A."/>
            <person name="Drula E."/>
            <person name="Henrissat B."/>
            <person name="Kohler A."/>
            <person name="Grigoriev I.V."/>
            <person name="Martin F.M."/>
            <person name="Hacquard S."/>
        </authorList>
    </citation>
    <scope>NUCLEOTIDE SEQUENCE</scope>
    <source>
        <strain evidence="5">MPI-CAGE-AT-0016</strain>
    </source>
</reference>
<keyword evidence="2" id="KW-0472">Membrane</keyword>
<feature type="region of interest" description="Disordered" evidence="1">
    <location>
        <begin position="172"/>
        <end position="197"/>
    </location>
</feature>
<feature type="transmembrane region" description="Helical" evidence="2">
    <location>
        <begin position="203"/>
        <end position="227"/>
    </location>
</feature>
<feature type="domain" description="WSC" evidence="4">
    <location>
        <begin position="35"/>
        <end position="125"/>
    </location>
</feature>
<name>A0A8K0XA54_9PEZI</name>
<dbReference type="SMART" id="SM00321">
    <property type="entry name" value="WSC"/>
    <property type="match status" value="1"/>
</dbReference>
<feature type="signal peptide" evidence="3">
    <location>
        <begin position="1"/>
        <end position="22"/>
    </location>
</feature>
<dbReference type="OrthoDB" id="2537459at2759"/>
<evidence type="ECO:0000259" key="4">
    <source>
        <dbReference type="PROSITE" id="PS51212"/>
    </source>
</evidence>
<keyword evidence="2" id="KW-1133">Transmembrane helix</keyword>
<dbReference type="Proteomes" id="UP000813385">
    <property type="component" value="Unassembled WGS sequence"/>
</dbReference>